<gene>
    <name evidence="2" type="ORF">K0B96_08755</name>
</gene>
<organism evidence="2 3">
    <name type="scientific">Horticoccus luteus</name>
    <dbReference type="NCBI Taxonomy" id="2862869"/>
    <lineage>
        <taxon>Bacteria</taxon>
        <taxon>Pseudomonadati</taxon>
        <taxon>Verrucomicrobiota</taxon>
        <taxon>Opitutia</taxon>
        <taxon>Opitutales</taxon>
        <taxon>Opitutaceae</taxon>
        <taxon>Horticoccus</taxon>
    </lineage>
</organism>
<dbReference type="Proteomes" id="UP000825051">
    <property type="component" value="Chromosome"/>
</dbReference>
<keyword evidence="3" id="KW-1185">Reference proteome</keyword>
<accession>A0A8F9TZL7</accession>
<proteinExistence type="predicted"/>
<dbReference type="AlphaFoldDB" id="A0A8F9TZL7"/>
<protein>
    <recommendedName>
        <fullName evidence="4">Lipoprotein SmpA/OmlA domain-containing protein</fullName>
    </recommendedName>
</protein>
<reference evidence="2" key="1">
    <citation type="submission" date="2021-08" db="EMBL/GenBank/DDBJ databases">
        <title>Genome of a novel bacterium of the phylum Verrucomicrobia, Oleiharenicola sp. KSB-15.</title>
        <authorList>
            <person name="Chung J.-H."/>
            <person name="Ahn J.-H."/>
            <person name="Yoon Y."/>
            <person name="Kim D.-Y."/>
            <person name="An S.-H."/>
            <person name="Park I."/>
            <person name="Yeon J."/>
        </authorList>
    </citation>
    <scope>NUCLEOTIDE SEQUENCE</scope>
    <source>
        <strain evidence="2">KSB-15</strain>
    </source>
</reference>
<keyword evidence="1" id="KW-0732">Signal</keyword>
<dbReference type="PROSITE" id="PS51257">
    <property type="entry name" value="PROKAR_LIPOPROTEIN"/>
    <property type="match status" value="1"/>
</dbReference>
<dbReference type="EMBL" id="CP080507">
    <property type="protein sequence ID" value="QYM80673.1"/>
    <property type="molecule type" value="Genomic_DNA"/>
</dbReference>
<dbReference type="RefSeq" id="WP_220166209.1">
    <property type="nucleotide sequence ID" value="NZ_CP080507.1"/>
</dbReference>
<evidence type="ECO:0008006" key="4">
    <source>
        <dbReference type="Google" id="ProtNLM"/>
    </source>
</evidence>
<sequence>MKLHSTWLVGLALAGLLAGCSTPASRESERAAALQSATPAQRRAIAEGRVELGFTPDMVYIVLGKPEKIERGETPNVETWIYYQSDAAAGWNGGMPDVHAHRYSSHIIFTHGKVTDILLG</sequence>
<evidence type="ECO:0000313" key="3">
    <source>
        <dbReference type="Proteomes" id="UP000825051"/>
    </source>
</evidence>
<evidence type="ECO:0000256" key="1">
    <source>
        <dbReference type="SAM" id="SignalP"/>
    </source>
</evidence>
<dbReference type="KEGG" id="ole:K0B96_08755"/>
<feature type="chain" id="PRO_5034252696" description="Lipoprotein SmpA/OmlA domain-containing protein" evidence="1">
    <location>
        <begin position="27"/>
        <end position="120"/>
    </location>
</feature>
<name>A0A8F9TZL7_9BACT</name>
<feature type="signal peptide" evidence="1">
    <location>
        <begin position="1"/>
        <end position="26"/>
    </location>
</feature>
<evidence type="ECO:0000313" key="2">
    <source>
        <dbReference type="EMBL" id="QYM80673.1"/>
    </source>
</evidence>